<keyword evidence="2" id="KW-1133">Transmembrane helix</keyword>
<dbReference type="Proteomes" id="UP000249402">
    <property type="component" value="Unassembled WGS sequence"/>
</dbReference>
<protein>
    <submittedName>
        <fullName evidence="3">Uncharacterized protein</fullName>
    </submittedName>
</protein>
<keyword evidence="4" id="KW-1185">Reference proteome</keyword>
<accession>A0A395HCE0</accession>
<keyword evidence="2" id="KW-0812">Transmembrane</keyword>
<proteinExistence type="predicted"/>
<dbReference type="EMBL" id="KZ824421">
    <property type="protein sequence ID" value="RAL05183.1"/>
    <property type="molecule type" value="Genomic_DNA"/>
</dbReference>
<dbReference type="AlphaFoldDB" id="A0A395HCE0"/>
<evidence type="ECO:0000256" key="1">
    <source>
        <dbReference type="SAM" id="MobiDB-lite"/>
    </source>
</evidence>
<sequence length="112" mass="12638">MGVEPIVEEKKHPSSKVRAYIMFAPTLGYNLGIILTVPEYRTPRRPGTGQEPEGKPPDYPCTSKGGMAVDSLQHRKITLGGFFRLVIVRNHCRRCRCQINSEKKNVIRGRSD</sequence>
<dbReference type="RefSeq" id="XP_025579510.1">
    <property type="nucleotide sequence ID" value="XM_025713574.1"/>
</dbReference>
<feature type="region of interest" description="Disordered" evidence="1">
    <location>
        <begin position="41"/>
        <end position="65"/>
    </location>
</feature>
<keyword evidence="2" id="KW-0472">Membrane</keyword>
<evidence type="ECO:0000313" key="3">
    <source>
        <dbReference type="EMBL" id="RAL05183.1"/>
    </source>
</evidence>
<gene>
    <name evidence="3" type="ORF">BO80DRAFT_129884</name>
</gene>
<organism evidence="3 4">
    <name type="scientific">Aspergillus ibericus CBS 121593</name>
    <dbReference type="NCBI Taxonomy" id="1448316"/>
    <lineage>
        <taxon>Eukaryota</taxon>
        <taxon>Fungi</taxon>
        <taxon>Dikarya</taxon>
        <taxon>Ascomycota</taxon>
        <taxon>Pezizomycotina</taxon>
        <taxon>Eurotiomycetes</taxon>
        <taxon>Eurotiomycetidae</taxon>
        <taxon>Eurotiales</taxon>
        <taxon>Aspergillaceae</taxon>
        <taxon>Aspergillus</taxon>
        <taxon>Aspergillus subgen. Circumdati</taxon>
    </lineage>
</organism>
<dbReference type="VEuPathDB" id="FungiDB:BO80DRAFT_129884"/>
<reference evidence="3 4" key="1">
    <citation type="submission" date="2018-02" db="EMBL/GenBank/DDBJ databases">
        <title>The genomes of Aspergillus section Nigri reveals drivers in fungal speciation.</title>
        <authorList>
            <consortium name="DOE Joint Genome Institute"/>
            <person name="Vesth T.C."/>
            <person name="Nybo J."/>
            <person name="Theobald S."/>
            <person name="Brandl J."/>
            <person name="Frisvad J.C."/>
            <person name="Nielsen K.F."/>
            <person name="Lyhne E.K."/>
            <person name="Kogle M.E."/>
            <person name="Kuo A."/>
            <person name="Riley R."/>
            <person name="Clum A."/>
            <person name="Nolan M."/>
            <person name="Lipzen A."/>
            <person name="Salamov A."/>
            <person name="Henrissat B."/>
            <person name="Wiebenga A."/>
            <person name="De vries R.P."/>
            <person name="Grigoriev I.V."/>
            <person name="Mortensen U.H."/>
            <person name="Andersen M.R."/>
            <person name="Baker S.E."/>
        </authorList>
    </citation>
    <scope>NUCLEOTIDE SEQUENCE [LARGE SCALE GENOMIC DNA]</scope>
    <source>
        <strain evidence="3 4">CBS 121593</strain>
    </source>
</reference>
<evidence type="ECO:0000256" key="2">
    <source>
        <dbReference type="SAM" id="Phobius"/>
    </source>
</evidence>
<dbReference type="GeneID" id="37218439"/>
<evidence type="ECO:0000313" key="4">
    <source>
        <dbReference type="Proteomes" id="UP000249402"/>
    </source>
</evidence>
<name>A0A395HCE0_9EURO</name>
<feature type="transmembrane region" description="Helical" evidence="2">
    <location>
        <begin position="20"/>
        <end position="37"/>
    </location>
</feature>